<accession>A0A9W8MEM7</accession>
<evidence type="ECO:0000256" key="8">
    <source>
        <dbReference type="RuleBase" id="RU362118"/>
    </source>
</evidence>
<dbReference type="EMBL" id="JANBPK010000958">
    <property type="protein sequence ID" value="KAJ2927801.1"/>
    <property type="molecule type" value="Genomic_DNA"/>
</dbReference>
<evidence type="ECO:0000256" key="7">
    <source>
        <dbReference type="ARBA" id="ARBA00029853"/>
    </source>
</evidence>
<dbReference type="FunFam" id="3.40.640.10:FF:000009">
    <property type="entry name" value="Cystathionine gamma-synthase homolog"/>
    <property type="match status" value="1"/>
</dbReference>
<dbReference type="PANTHER" id="PTHR11808">
    <property type="entry name" value="TRANS-SULFURATION ENZYME FAMILY MEMBER"/>
    <property type="match status" value="1"/>
</dbReference>
<name>A0A9W8MEM7_9AGAR</name>
<dbReference type="Proteomes" id="UP001140091">
    <property type="component" value="Unassembled WGS sequence"/>
</dbReference>
<evidence type="ECO:0000256" key="2">
    <source>
        <dbReference type="ARBA" id="ARBA00005038"/>
    </source>
</evidence>
<dbReference type="PANTHER" id="PTHR11808:SF15">
    <property type="entry name" value="CYSTATHIONINE GAMMA-LYASE"/>
    <property type="match status" value="1"/>
</dbReference>
<dbReference type="InterPro" id="IPR015421">
    <property type="entry name" value="PyrdxlP-dep_Trfase_major"/>
</dbReference>
<keyword evidence="6" id="KW-0198">Cysteine biosynthesis</keyword>
<dbReference type="GO" id="GO:0003962">
    <property type="term" value="F:cystathionine gamma-synthase activity"/>
    <property type="evidence" value="ECO:0007669"/>
    <property type="project" value="TreeGrafter"/>
</dbReference>
<proteinExistence type="inferred from homology"/>
<evidence type="ECO:0000256" key="5">
    <source>
        <dbReference type="ARBA" id="ARBA00022898"/>
    </source>
</evidence>
<dbReference type="Gene3D" id="3.40.640.10">
    <property type="entry name" value="Type I PLP-dependent aspartate aminotransferase-like (Major domain)"/>
    <property type="match status" value="1"/>
</dbReference>
<dbReference type="InterPro" id="IPR015422">
    <property type="entry name" value="PyrdxlP-dep_Trfase_small"/>
</dbReference>
<comment type="caution">
    <text evidence="10">The sequence shown here is derived from an EMBL/GenBank/DDBJ whole genome shotgun (WGS) entry which is preliminary data.</text>
</comment>
<evidence type="ECO:0000256" key="9">
    <source>
        <dbReference type="SAM" id="MobiDB-lite"/>
    </source>
</evidence>
<dbReference type="GO" id="GO:0004123">
    <property type="term" value="F:cystathionine gamma-lyase activity"/>
    <property type="evidence" value="ECO:0007669"/>
    <property type="project" value="TreeGrafter"/>
</dbReference>
<dbReference type="GO" id="GO:0005737">
    <property type="term" value="C:cytoplasm"/>
    <property type="evidence" value="ECO:0007669"/>
    <property type="project" value="TreeGrafter"/>
</dbReference>
<evidence type="ECO:0000256" key="6">
    <source>
        <dbReference type="ARBA" id="ARBA00023192"/>
    </source>
</evidence>
<dbReference type="OrthoDB" id="3512640at2759"/>
<dbReference type="InterPro" id="IPR015424">
    <property type="entry name" value="PyrdxlP-dep_Trfase"/>
</dbReference>
<dbReference type="InterPro" id="IPR054542">
    <property type="entry name" value="Cys_met_metab_PP"/>
</dbReference>
<comment type="similarity">
    <text evidence="3 8">Belongs to the trans-sulfuration enzymes family.</text>
</comment>
<dbReference type="InterPro" id="IPR000277">
    <property type="entry name" value="Cys/Met-Metab_PyrdxlP-dep_enz"/>
</dbReference>
<dbReference type="AlphaFoldDB" id="A0A9W8MEM7"/>
<reference evidence="10" key="1">
    <citation type="submission" date="2022-06" db="EMBL/GenBank/DDBJ databases">
        <title>Genome Sequence of Candolleomyces eurysporus.</title>
        <authorList>
            <person name="Buettner E."/>
        </authorList>
    </citation>
    <scope>NUCLEOTIDE SEQUENCE</scope>
    <source>
        <strain evidence="10">VTCC 930004</strain>
    </source>
</reference>
<evidence type="ECO:0000313" key="10">
    <source>
        <dbReference type="EMBL" id="KAJ2927801.1"/>
    </source>
</evidence>
<dbReference type="GO" id="GO:0019343">
    <property type="term" value="P:cysteine biosynthetic process via cystathionine"/>
    <property type="evidence" value="ECO:0007669"/>
    <property type="project" value="TreeGrafter"/>
</dbReference>
<keyword evidence="6" id="KW-0028">Amino-acid biosynthesis</keyword>
<evidence type="ECO:0000256" key="1">
    <source>
        <dbReference type="ARBA" id="ARBA00001933"/>
    </source>
</evidence>
<dbReference type="EC" id="4.4.1.1" evidence="4"/>
<dbReference type="GO" id="GO:0019346">
    <property type="term" value="P:transsulfuration"/>
    <property type="evidence" value="ECO:0007669"/>
    <property type="project" value="InterPro"/>
</dbReference>
<comment type="pathway">
    <text evidence="2">Amino-acid biosynthesis; L-cysteine biosynthesis; L-cysteine from L-homocysteine and L-serine: step 2/2.</text>
</comment>
<protein>
    <recommendedName>
        <fullName evidence="4">cystathionine gamma-lyase</fullName>
        <ecNumber evidence="4">4.4.1.1</ecNumber>
    </recommendedName>
    <alternativeName>
        <fullName evidence="7">Gamma-cystathionase</fullName>
    </alternativeName>
</protein>
<comment type="cofactor">
    <cofactor evidence="1 8">
        <name>pyridoxal 5'-phosphate</name>
        <dbReference type="ChEBI" id="CHEBI:597326"/>
    </cofactor>
</comment>
<dbReference type="Pfam" id="PF01053">
    <property type="entry name" value="Cys_Met_Meta_PP"/>
    <property type="match status" value="2"/>
</dbReference>
<feature type="non-terminal residue" evidence="10">
    <location>
        <position position="1"/>
    </location>
</feature>
<evidence type="ECO:0000256" key="3">
    <source>
        <dbReference type="ARBA" id="ARBA00009077"/>
    </source>
</evidence>
<sequence length="448" mass="48355">MSPSLDLKSVTVNGHGHASSSHRRASNGINGIFPKPKPTSDGFNTLSVHVGSSPDPATGAVIPSISLSTTYAQAAPGLHKGFEYSRSDNPNRNAFEKMLASIEKGGEDALCFGSGSAATGVVVQALGNGAHVLCVNDVYGGTYRYLKRVASEIQSIEVTLLDLETVDEEVIRENIQTNTKLIWLESPTNPTLKLMDVSRIAQIAQSHPSKPLLLVDNTFLSPFYSSPLLLGADVVLHSLTKYVNGHSDVVMGALILPPSSSSPRLKAFKDKLRFLQNATGAIPSPYDCWLAQRGAKTLGLRMRQHGLNALKVAKILRSNPLHAVTFLTSTRLFTLAESLGGVESLAEHPASMTHAGIPKEERETLGITDGLVLGECDKASFLVARRPVGDNGLTPKDAQEMRRALDEAFFVSNVIKEVYDDLPEDVRELVKNLPISALRDDHQLPVRL</sequence>
<organism evidence="10 11">
    <name type="scientific">Candolleomyces eurysporus</name>
    <dbReference type="NCBI Taxonomy" id="2828524"/>
    <lineage>
        <taxon>Eukaryota</taxon>
        <taxon>Fungi</taxon>
        <taxon>Dikarya</taxon>
        <taxon>Basidiomycota</taxon>
        <taxon>Agaricomycotina</taxon>
        <taxon>Agaricomycetes</taxon>
        <taxon>Agaricomycetidae</taxon>
        <taxon>Agaricales</taxon>
        <taxon>Agaricineae</taxon>
        <taxon>Psathyrellaceae</taxon>
        <taxon>Candolleomyces</taxon>
    </lineage>
</organism>
<dbReference type="SUPFAM" id="SSF53383">
    <property type="entry name" value="PLP-dependent transferases"/>
    <property type="match status" value="1"/>
</dbReference>
<dbReference type="PROSITE" id="PS00868">
    <property type="entry name" value="CYS_MET_METAB_PP"/>
    <property type="match status" value="1"/>
</dbReference>
<dbReference type="Gene3D" id="3.90.1150.10">
    <property type="entry name" value="Aspartate Aminotransferase, domain 1"/>
    <property type="match status" value="1"/>
</dbReference>
<gene>
    <name evidence="10" type="ORF">H1R20_g9290</name>
</gene>
<dbReference type="GO" id="GO:0030170">
    <property type="term" value="F:pyridoxal phosphate binding"/>
    <property type="evidence" value="ECO:0007669"/>
    <property type="project" value="InterPro"/>
</dbReference>
<keyword evidence="11" id="KW-1185">Reference proteome</keyword>
<feature type="region of interest" description="Disordered" evidence="9">
    <location>
        <begin position="1"/>
        <end position="36"/>
    </location>
</feature>
<evidence type="ECO:0000256" key="4">
    <source>
        <dbReference type="ARBA" id="ARBA00012085"/>
    </source>
</evidence>
<evidence type="ECO:0000313" key="11">
    <source>
        <dbReference type="Proteomes" id="UP001140091"/>
    </source>
</evidence>
<keyword evidence="5 8" id="KW-0663">Pyridoxal phosphate</keyword>